<keyword evidence="2" id="KW-1185">Reference proteome</keyword>
<dbReference type="AlphaFoldDB" id="A0A3A1Y4I8"/>
<name>A0A3A1Y4I8_9GAMM</name>
<accession>A0A3A1Y4I8</accession>
<protein>
    <submittedName>
        <fullName evidence="1">Uncharacterized protein</fullName>
    </submittedName>
</protein>
<sequence>MPFQKKKTLFDRLNIKAYTIKNEGLLEMPTHKLVFISREDNPQARDILSKVFNGKQNLHFKNLNDFRTYAQQNPQYIYDILQQFALTNVLDPQEYNQDTPDSIKLGFYLIFDDWNFVQDNESLLHITQMIKHHLDGNDVSTPQAINRTMSQELQQVQGDKIINVYILAEQGQLRSSIESGIDKFLTEAAGFEDVKFVFKEPVIRPQIPEVQGNEQNCLFINITQIPFAFLQFKQNTFGYLHVNEDFFNDQDRVDTAIQQLLTSLEYFVQATGNFNPLKFIIPEYLGLYAHPFDLSIWNQVSHNMAINPTVEKIVDNANLNREQGSQQIQVADPDNKNIILVFLGTNGSDDKENFVSRLQKFFNAFSAQCFVKPEEFMAQKSLFDNDNEAIYCFLDFADFDHQQICAELTSGFYVHLTDWEQIKDKNVYNMFVIFKNLIETNYYGHYINYKYPKNN</sequence>
<dbReference type="EMBL" id="NRJH01000045">
    <property type="protein sequence ID" value="RIY32176.1"/>
    <property type="molecule type" value="Genomic_DNA"/>
</dbReference>
<proteinExistence type="predicted"/>
<comment type="caution">
    <text evidence="1">The sequence shown here is derived from an EMBL/GenBank/DDBJ whole genome shotgun (WGS) entry which is preliminary data.</text>
</comment>
<organism evidence="1 2">
    <name type="scientific">Psittacicella melopsittaci</name>
    <dbReference type="NCBI Taxonomy" id="2028576"/>
    <lineage>
        <taxon>Bacteria</taxon>
        <taxon>Pseudomonadati</taxon>
        <taxon>Pseudomonadota</taxon>
        <taxon>Gammaproteobacteria</taxon>
        <taxon>Pasteurellales</taxon>
        <taxon>Psittacicellaceae</taxon>
        <taxon>Psittacicella</taxon>
    </lineage>
</organism>
<dbReference type="Proteomes" id="UP000266258">
    <property type="component" value="Unassembled WGS sequence"/>
</dbReference>
<reference evidence="1 2" key="1">
    <citation type="submission" date="2017-08" db="EMBL/GenBank/DDBJ databases">
        <title>Reclassification of Bisgaard taxon 37 and 44.</title>
        <authorList>
            <person name="Christensen H."/>
        </authorList>
    </citation>
    <scope>NUCLEOTIDE SEQUENCE [LARGE SCALE GENOMIC DNA]</scope>
    <source>
        <strain evidence="1 2">B96_4</strain>
    </source>
</reference>
<gene>
    <name evidence="1" type="ORF">CJP74_05265</name>
</gene>
<evidence type="ECO:0000313" key="1">
    <source>
        <dbReference type="EMBL" id="RIY32176.1"/>
    </source>
</evidence>
<evidence type="ECO:0000313" key="2">
    <source>
        <dbReference type="Proteomes" id="UP000266258"/>
    </source>
</evidence>